<keyword evidence="1" id="KW-0812">Transmembrane</keyword>
<dbReference type="Pfam" id="PF14325">
    <property type="entry name" value="DUF4383"/>
    <property type="match status" value="1"/>
</dbReference>
<evidence type="ECO:0008006" key="4">
    <source>
        <dbReference type="Google" id="ProtNLM"/>
    </source>
</evidence>
<keyword evidence="1" id="KW-1133">Transmembrane helix</keyword>
<reference evidence="2 3" key="1">
    <citation type="journal article" date="2013" name="Genome Biol. Evol.">
        <title>Genomes of Stigonematalean cyanobacteria (subsection V) and the evolution of oxygenic photosynthesis from prokaryotes to plastids.</title>
        <authorList>
            <person name="Dagan T."/>
            <person name="Roettger M."/>
            <person name="Stucken K."/>
            <person name="Landan G."/>
            <person name="Koch R."/>
            <person name="Major P."/>
            <person name="Gould S.B."/>
            <person name="Goremykin V.V."/>
            <person name="Rippka R."/>
            <person name="Tandeau de Marsac N."/>
            <person name="Gugger M."/>
            <person name="Lockhart P.J."/>
            <person name="Allen J.F."/>
            <person name="Brune I."/>
            <person name="Maus I."/>
            <person name="Puhler A."/>
            <person name="Martin W.F."/>
        </authorList>
    </citation>
    <scope>NUCLEOTIDE SEQUENCE [LARGE SCALE GENOMIC DNA]</scope>
    <source>
        <strain evidence="2 3">PCC 7110</strain>
    </source>
</reference>
<protein>
    <recommendedName>
        <fullName evidence="4">DUF4383 domain-containing protein</fullName>
    </recommendedName>
</protein>
<dbReference type="STRING" id="128403.WA1_23870"/>
<comment type="caution">
    <text evidence="2">The sequence shown here is derived from an EMBL/GenBank/DDBJ whole genome shotgun (WGS) entry which is preliminary data.</text>
</comment>
<evidence type="ECO:0000313" key="3">
    <source>
        <dbReference type="Proteomes" id="UP000076925"/>
    </source>
</evidence>
<dbReference type="Proteomes" id="UP000076925">
    <property type="component" value="Unassembled WGS sequence"/>
</dbReference>
<feature type="transmembrane region" description="Helical" evidence="1">
    <location>
        <begin position="106"/>
        <end position="129"/>
    </location>
</feature>
<gene>
    <name evidence="2" type="ORF">WA1_23870</name>
</gene>
<dbReference type="AlphaFoldDB" id="A0A139X7S9"/>
<feature type="transmembrane region" description="Helical" evidence="1">
    <location>
        <begin position="80"/>
        <end position="100"/>
    </location>
</feature>
<keyword evidence="3" id="KW-1185">Reference proteome</keyword>
<dbReference type="OrthoDB" id="572373at2"/>
<feature type="transmembrane region" description="Helical" evidence="1">
    <location>
        <begin position="43"/>
        <end position="68"/>
    </location>
</feature>
<feature type="transmembrane region" description="Helical" evidence="1">
    <location>
        <begin position="5"/>
        <end position="23"/>
    </location>
</feature>
<sequence length="153" mass="16780">MGVRYFALISGIVYVLLGLFGFIPGMVATPGTGGPEVLIKTGYGYLLELFAINVIHNIVHIAVGVWGLISYRRYIRSRSYARGLAVFYGVLAIMGLLPVLNTVFGIIPVFGHNVWLHAVTALIAAYFGFKAPDAVTLREQERSMASGRSRNRF</sequence>
<proteinExistence type="predicted"/>
<evidence type="ECO:0000313" key="2">
    <source>
        <dbReference type="EMBL" id="KYC40683.1"/>
    </source>
</evidence>
<accession>A0A139X7S9</accession>
<organism evidence="2 3">
    <name type="scientific">Scytonema hofmannii PCC 7110</name>
    <dbReference type="NCBI Taxonomy" id="128403"/>
    <lineage>
        <taxon>Bacteria</taxon>
        <taxon>Bacillati</taxon>
        <taxon>Cyanobacteriota</taxon>
        <taxon>Cyanophyceae</taxon>
        <taxon>Nostocales</taxon>
        <taxon>Scytonemataceae</taxon>
        <taxon>Scytonema</taxon>
    </lineage>
</organism>
<keyword evidence="1" id="KW-0472">Membrane</keyword>
<dbReference type="RefSeq" id="WP_017740043.1">
    <property type="nucleotide sequence ID" value="NZ_KQ976354.1"/>
</dbReference>
<name>A0A139X7S9_9CYAN</name>
<evidence type="ECO:0000256" key="1">
    <source>
        <dbReference type="SAM" id="Phobius"/>
    </source>
</evidence>
<dbReference type="EMBL" id="ANNX02000026">
    <property type="protein sequence ID" value="KYC40683.1"/>
    <property type="molecule type" value="Genomic_DNA"/>
</dbReference>